<feature type="compositionally biased region" description="Pro residues" evidence="1">
    <location>
        <begin position="7"/>
        <end position="19"/>
    </location>
</feature>
<protein>
    <submittedName>
        <fullName evidence="2">Uncharacterized protein</fullName>
    </submittedName>
</protein>
<evidence type="ECO:0000313" key="2">
    <source>
        <dbReference type="EMBL" id="KAJ8869925.1"/>
    </source>
</evidence>
<feature type="region of interest" description="Disordered" evidence="1">
    <location>
        <begin position="381"/>
        <end position="427"/>
    </location>
</feature>
<comment type="caution">
    <text evidence="2">The sequence shown here is derived from an EMBL/GenBank/DDBJ whole genome shotgun (WGS) entry which is preliminary data.</text>
</comment>
<evidence type="ECO:0000313" key="3">
    <source>
        <dbReference type="Proteomes" id="UP001159363"/>
    </source>
</evidence>
<feature type="compositionally biased region" description="Basic residues" evidence="1">
    <location>
        <begin position="389"/>
        <end position="408"/>
    </location>
</feature>
<sequence>MSKVKIPLPPPLTLTPPSSPETEGPTDSRGVLKDSTDLGHTATAICQAIRAGFLSTTSSTTGQHRQRDRLREQKMKKRCSPSTLLNATPPSLDVFLVQCFDDNDLVRRVSSLGTLQTNHKGCVFKYPNSYRAREASVLIAQPLWPPACRVSGWLELGGGEEHTLQQLNWSAGARTEGPKFKINIVPVRRILRHDRQVEREAWRGGKIKATPGLWNHEGGPSNSTGTQNTARAVVRTSLRHVVKRRMLELCALYGGLPRRPSLHVKLYPFTQPFPYLAAALMNQIRSYDLLFVSLLAQCDAAVGPAFCRFTGHEHNSSATCPQWWTRWLDGFHIVDSALNTSRFKIHGPRFRSYHKFGSQLLSAALVPMRLKRDEYRATPECKAGGTGRSLRKPVNQRHRPERFRHAKIRERPHQESNPVRLGGRRVV</sequence>
<reference evidence="2 3" key="1">
    <citation type="submission" date="2023-02" db="EMBL/GenBank/DDBJ databases">
        <title>LHISI_Scaffold_Assembly.</title>
        <authorList>
            <person name="Stuart O.P."/>
            <person name="Cleave R."/>
            <person name="Magrath M.J.L."/>
            <person name="Mikheyev A.S."/>
        </authorList>
    </citation>
    <scope>NUCLEOTIDE SEQUENCE [LARGE SCALE GENOMIC DNA]</scope>
    <source>
        <strain evidence="2">Daus_M_001</strain>
        <tissue evidence="2">Leg muscle</tissue>
    </source>
</reference>
<accession>A0ABQ9GBY5</accession>
<organism evidence="2 3">
    <name type="scientific">Dryococelus australis</name>
    <dbReference type="NCBI Taxonomy" id="614101"/>
    <lineage>
        <taxon>Eukaryota</taxon>
        <taxon>Metazoa</taxon>
        <taxon>Ecdysozoa</taxon>
        <taxon>Arthropoda</taxon>
        <taxon>Hexapoda</taxon>
        <taxon>Insecta</taxon>
        <taxon>Pterygota</taxon>
        <taxon>Neoptera</taxon>
        <taxon>Polyneoptera</taxon>
        <taxon>Phasmatodea</taxon>
        <taxon>Verophasmatodea</taxon>
        <taxon>Anareolatae</taxon>
        <taxon>Phasmatidae</taxon>
        <taxon>Eurycanthinae</taxon>
        <taxon>Dryococelus</taxon>
    </lineage>
</organism>
<feature type="region of interest" description="Disordered" evidence="1">
    <location>
        <begin position="1"/>
        <end position="34"/>
    </location>
</feature>
<dbReference type="Proteomes" id="UP001159363">
    <property type="component" value="Chromosome 12"/>
</dbReference>
<keyword evidence="3" id="KW-1185">Reference proteome</keyword>
<evidence type="ECO:0000256" key="1">
    <source>
        <dbReference type="SAM" id="MobiDB-lite"/>
    </source>
</evidence>
<gene>
    <name evidence="2" type="ORF">PR048_028936</name>
</gene>
<proteinExistence type="predicted"/>
<name>A0ABQ9GBY5_9NEOP</name>
<dbReference type="EMBL" id="JARBHB010000013">
    <property type="protein sequence ID" value="KAJ8869925.1"/>
    <property type="molecule type" value="Genomic_DNA"/>
</dbReference>